<evidence type="ECO:0000256" key="2">
    <source>
        <dbReference type="ARBA" id="ARBA00005272"/>
    </source>
</evidence>
<feature type="non-terminal residue" evidence="10">
    <location>
        <position position="364"/>
    </location>
</feature>
<dbReference type="InterPro" id="IPR051169">
    <property type="entry name" value="NADH-Q_oxidoreductase"/>
</dbReference>
<dbReference type="FunFam" id="3.50.50.100:FF:000010">
    <property type="entry name" value="Alternative NAD(P)H-ubiquinone oxidoreductase C1, chloroplastic/mitochondrial"/>
    <property type="match status" value="1"/>
</dbReference>
<feature type="domain" description="FAD/NAD(P)-binding" evidence="9">
    <location>
        <begin position="5"/>
        <end position="345"/>
    </location>
</feature>
<dbReference type="GO" id="GO:0019646">
    <property type="term" value="P:aerobic electron transport chain"/>
    <property type="evidence" value="ECO:0007669"/>
    <property type="project" value="TreeGrafter"/>
</dbReference>
<dbReference type="Pfam" id="PF07992">
    <property type="entry name" value="Pyr_redox_2"/>
    <property type="match status" value="1"/>
</dbReference>
<evidence type="ECO:0000256" key="5">
    <source>
        <dbReference type="ARBA" id="ARBA00022857"/>
    </source>
</evidence>
<dbReference type="GO" id="GO:0009507">
    <property type="term" value="C:chloroplast"/>
    <property type="evidence" value="ECO:0007669"/>
    <property type="project" value="TreeGrafter"/>
</dbReference>
<dbReference type="EMBL" id="OY731400">
    <property type="protein sequence ID" value="CAJ1937743.1"/>
    <property type="molecule type" value="Genomic_DNA"/>
</dbReference>
<accession>A0AA86SA06</accession>
<feature type="non-terminal residue" evidence="10">
    <location>
        <position position="1"/>
    </location>
</feature>
<comment type="similarity">
    <text evidence="2">Belongs to the NADH dehydrogenase family.</text>
</comment>
<keyword evidence="11" id="KW-1185">Reference proteome</keyword>
<evidence type="ECO:0000256" key="8">
    <source>
        <dbReference type="ARBA" id="ARBA00066844"/>
    </source>
</evidence>
<dbReference type="PANTHER" id="PTHR42913">
    <property type="entry name" value="APOPTOSIS-INDUCING FACTOR 1"/>
    <property type="match status" value="1"/>
</dbReference>
<evidence type="ECO:0000313" key="11">
    <source>
        <dbReference type="Proteomes" id="UP001189624"/>
    </source>
</evidence>
<dbReference type="AlphaFoldDB" id="A0AA86SA06"/>
<evidence type="ECO:0000256" key="1">
    <source>
        <dbReference type="ARBA" id="ARBA00001974"/>
    </source>
</evidence>
<dbReference type="Gramene" id="rna-AYBTSS11_LOCUS8192">
    <property type="protein sequence ID" value="CAJ1937743.1"/>
    <property type="gene ID" value="gene-AYBTSS11_LOCUS8192"/>
</dbReference>
<organism evidence="10 11">
    <name type="scientific">Sphenostylis stenocarpa</name>
    <dbReference type="NCBI Taxonomy" id="92480"/>
    <lineage>
        <taxon>Eukaryota</taxon>
        <taxon>Viridiplantae</taxon>
        <taxon>Streptophyta</taxon>
        <taxon>Embryophyta</taxon>
        <taxon>Tracheophyta</taxon>
        <taxon>Spermatophyta</taxon>
        <taxon>Magnoliopsida</taxon>
        <taxon>eudicotyledons</taxon>
        <taxon>Gunneridae</taxon>
        <taxon>Pentapetalae</taxon>
        <taxon>rosids</taxon>
        <taxon>fabids</taxon>
        <taxon>Fabales</taxon>
        <taxon>Fabaceae</taxon>
        <taxon>Papilionoideae</taxon>
        <taxon>50 kb inversion clade</taxon>
        <taxon>NPAAA clade</taxon>
        <taxon>indigoferoid/millettioid clade</taxon>
        <taxon>Phaseoleae</taxon>
        <taxon>Sphenostylis</taxon>
    </lineage>
</organism>
<dbReference type="InterPro" id="IPR023753">
    <property type="entry name" value="FAD/NAD-binding_dom"/>
</dbReference>
<dbReference type="EC" id="1.6.5.12" evidence="8"/>
<dbReference type="InterPro" id="IPR036188">
    <property type="entry name" value="FAD/NAD-bd_sf"/>
</dbReference>
<evidence type="ECO:0000256" key="7">
    <source>
        <dbReference type="ARBA" id="ARBA00052971"/>
    </source>
</evidence>
<keyword evidence="3" id="KW-0285">Flavoprotein</keyword>
<evidence type="ECO:0000313" key="10">
    <source>
        <dbReference type="EMBL" id="CAJ1937743.1"/>
    </source>
</evidence>
<evidence type="ECO:0000256" key="3">
    <source>
        <dbReference type="ARBA" id="ARBA00022630"/>
    </source>
</evidence>
<proteinExistence type="inferred from homology"/>
<sequence>MEQIILVDQSERFVFKPMLYELLSGEVDEWQIAPRFLDLLANTSVQFFKDRVKVLYPSDHWGMNVSKASRCGGTVHLESGLLIEYDCISVDNLFISSHWTARLVLALGAEAKLDVVPGAAEFAIPFSTLEDARKVKDKLTTLERKTFGKDFQISVAVVGCGYSGVELAATVAERLQNRGIVRAINVETMICPNATPGNREAALKVLSSRKVELLLGYFVRCIRSFGQLESSHTVTGVDENSIEVAAPAFERYILELQPAERGTQSKIIEADLVLWTVGTKPPLPQLEPSDVPFVIPLNARGQAETDETLRVKGHPRIFALGDSSALRDSSGRILPATAQVAFQQADFTGWNLWAAINGRPLLPF</sequence>
<keyword evidence="6" id="KW-0560">Oxidoreductase</keyword>
<keyword evidence="4" id="KW-0274">FAD</keyword>
<comment type="catalytic activity">
    <reaction evidence="7">
        <text>demethylphylloquinone + NADPH + H(+) = demethylphylloquinol + NADP(+)</text>
        <dbReference type="Rhea" id="RHEA:47744"/>
        <dbReference type="ChEBI" id="CHEBI:15378"/>
        <dbReference type="ChEBI" id="CHEBI:31087"/>
        <dbReference type="ChEBI" id="CHEBI:57783"/>
        <dbReference type="ChEBI" id="CHEBI:58349"/>
        <dbReference type="ChEBI" id="CHEBI:87844"/>
        <dbReference type="EC" id="1.6.5.12"/>
    </reaction>
</comment>
<dbReference type="SUPFAM" id="SSF51905">
    <property type="entry name" value="FAD/NAD(P)-binding domain"/>
    <property type="match status" value="1"/>
</dbReference>
<dbReference type="Proteomes" id="UP001189624">
    <property type="component" value="Chromosome 3"/>
</dbReference>
<reference evidence="10" key="1">
    <citation type="submission" date="2023-10" db="EMBL/GenBank/DDBJ databases">
        <authorList>
            <person name="Domelevo Entfellner J.-B."/>
        </authorList>
    </citation>
    <scope>NUCLEOTIDE SEQUENCE</scope>
</reference>
<evidence type="ECO:0000256" key="6">
    <source>
        <dbReference type="ARBA" id="ARBA00023002"/>
    </source>
</evidence>
<dbReference type="PANTHER" id="PTHR42913:SF4">
    <property type="entry name" value="ALTERNATIVE NAD(P)H-UBIQUINONE OXIDOREDUCTASE C1, CHLOROPLASTIC_MITOCHONDRIAL"/>
    <property type="match status" value="1"/>
</dbReference>
<protein>
    <recommendedName>
        <fullName evidence="8">demethylphylloquinone reductase</fullName>
        <ecNumber evidence="8">1.6.5.12</ecNumber>
    </recommendedName>
</protein>
<keyword evidence="5" id="KW-0521">NADP</keyword>
<dbReference type="GO" id="GO:0042372">
    <property type="term" value="P:phylloquinone biosynthetic process"/>
    <property type="evidence" value="ECO:0007669"/>
    <property type="project" value="TreeGrafter"/>
</dbReference>
<evidence type="ECO:0000256" key="4">
    <source>
        <dbReference type="ARBA" id="ARBA00022827"/>
    </source>
</evidence>
<comment type="cofactor">
    <cofactor evidence="1">
        <name>FAD</name>
        <dbReference type="ChEBI" id="CHEBI:57692"/>
    </cofactor>
</comment>
<name>A0AA86SA06_9FABA</name>
<dbReference type="GO" id="GO:0003955">
    <property type="term" value="F:NAD(P)H dehydrogenase (quinone) activity"/>
    <property type="evidence" value="ECO:0007669"/>
    <property type="project" value="TreeGrafter"/>
</dbReference>
<dbReference type="PRINTS" id="PR00368">
    <property type="entry name" value="FADPNR"/>
</dbReference>
<evidence type="ECO:0000259" key="9">
    <source>
        <dbReference type="Pfam" id="PF07992"/>
    </source>
</evidence>
<gene>
    <name evidence="10" type="ORF">AYBTSS11_LOCUS8192</name>
</gene>
<dbReference type="Gene3D" id="3.50.50.100">
    <property type="match status" value="1"/>
</dbReference>